<protein>
    <submittedName>
        <fullName evidence="2">Uncharacterized protein</fullName>
    </submittedName>
</protein>
<dbReference type="EMBL" id="VSRR010000910">
    <property type="protein sequence ID" value="MPC20785.1"/>
    <property type="molecule type" value="Genomic_DNA"/>
</dbReference>
<organism evidence="2 3">
    <name type="scientific">Portunus trituberculatus</name>
    <name type="common">Swimming crab</name>
    <name type="synonym">Neptunus trituberculatus</name>
    <dbReference type="NCBI Taxonomy" id="210409"/>
    <lineage>
        <taxon>Eukaryota</taxon>
        <taxon>Metazoa</taxon>
        <taxon>Ecdysozoa</taxon>
        <taxon>Arthropoda</taxon>
        <taxon>Crustacea</taxon>
        <taxon>Multicrustacea</taxon>
        <taxon>Malacostraca</taxon>
        <taxon>Eumalacostraca</taxon>
        <taxon>Eucarida</taxon>
        <taxon>Decapoda</taxon>
        <taxon>Pleocyemata</taxon>
        <taxon>Brachyura</taxon>
        <taxon>Eubrachyura</taxon>
        <taxon>Portunoidea</taxon>
        <taxon>Portunidae</taxon>
        <taxon>Portuninae</taxon>
        <taxon>Portunus</taxon>
    </lineage>
</organism>
<evidence type="ECO:0000313" key="2">
    <source>
        <dbReference type="EMBL" id="MPC20785.1"/>
    </source>
</evidence>
<evidence type="ECO:0000256" key="1">
    <source>
        <dbReference type="SAM" id="MobiDB-lite"/>
    </source>
</evidence>
<dbReference type="Proteomes" id="UP000324222">
    <property type="component" value="Unassembled WGS sequence"/>
</dbReference>
<sequence length="70" mass="7805">MKKSAKKGPQNESRNKNSVAVIKNSTNDQQPPGRTAPTNPIAPATQSTLRTYKYYLDTSTTPSNRRGYYN</sequence>
<accession>A0A5B7DI42</accession>
<reference evidence="2 3" key="1">
    <citation type="submission" date="2019-05" db="EMBL/GenBank/DDBJ databases">
        <title>Another draft genome of Portunus trituberculatus and its Hox gene families provides insights of decapod evolution.</title>
        <authorList>
            <person name="Jeong J.-H."/>
            <person name="Song I."/>
            <person name="Kim S."/>
            <person name="Choi T."/>
            <person name="Kim D."/>
            <person name="Ryu S."/>
            <person name="Kim W."/>
        </authorList>
    </citation>
    <scope>NUCLEOTIDE SEQUENCE [LARGE SCALE GENOMIC DNA]</scope>
    <source>
        <tissue evidence="2">Muscle</tissue>
    </source>
</reference>
<feature type="region of interest" description="Disordered" evidence="1">
    <location>
        <begin position="1"/>
        <end position="47"/>
    </location>
</feature>
<feature type="compositionally biased region" description="Polar residues" evidence="1">
    <location>
        <begin position="10"/>
        <end position="47"/>
    </location>
</feature>
<keyword evidence="3" id="KW-1185">Reference proteome</keyword>
<dbReference type="AlphaFoldDB" id="A0A5B7DI42"/>
<name>A0A5B7DI42_PORTR</name>
<comment type="caution">
    <text evidence="2">The sequence shown here is derived from an EMBL/GenBank/DDBJ whole genome shotgun (WGS) entry which is preliminary data.</text>
</comment>
<gene>
    <name evidence="2" type="ORF">E2C01_013744</name>
</gene>
<evidence type="ECO:0000313" key="3">
    <source>
        <dbReference type="Proteomes" id="UP000324222"/>
    </source>
</evidence>
<proteinExistence type="predicted"/>